<evidence type="ECO:0000313" key="2">
    <source>
        <dbReference type="Proteomes" id="UP000646833"/>
    </source>
</evidence>
<reference evidence="1" key="1">
    <citation type="journal article" date="2014" name="Int. J. Syst. Evol. Microbiol.">
        <title>Complete genome sequence of Corynebacterium casei LMG S-19264T (=DSM 44701T), isolated from a smear-ripened cheese.</title>
        <authorList>
            <consortium name="US DOE Joint Genome Institute (JGI-PGF)"/>
            <person name="Walter F."/>
            <person name="Albersmeier A."/>
            <person name="Kalinowski J."/>
            <person name="Ruckert C."/>
        </authorList>
    </citation>
    <scope>NUCLEOTIDE SEQUENCE</scope>
    <source>
        <strain evidence="1">CCM 7217</strain>
    </source>
</reference>
<comment type="caution">
    <text evidence="1">The sequence shown here is derived from an EMBL/GenBank/DDBJ whole genome shotgun (WGS) entry which is preliminary data.</text>
</comment>
<evidence type="ECO:0000313" key="1">
    <source>
        <dbReference type="EMBL" id="GGC66563.1"/>
    </source>
</evidence>
<proteinExistence type="predicted"/>
<organism evidence="1 2">
    <name type="scientific">Haloferax sulfurifontis</name>
    <dbReference type="NCBI Taxonomy" id="255616"/>
    <lineage>
        <taxon>Archaea</taxon>
        <taxon>Methanobacteriati</taxon>
        <taxon>Methanobacteriota</taxon>
        <taxon>Stenosarchaea group</taxon>
        <taxon>Halobacteria</taxon>
        <taxon>Halobacteriales</taxon>
        <taxon>Haloferacaceae</taxon>
        <taxon>Haloferax</taxon>
    </lineage>
</organism>
<protein>
    <recommendedName>
        <fullName evidence="3">AsnC family transcriptional regulator</fullName>
    </recommendedName>
</protein>
<reference evidence="1" key="2">
    <citation type="submission" date="2020-09" db="EMBL/GenBank/DDBJ databases">
        <authorList>
            <person name="Sun Q."/>
            <person name="Sedlacek I."/>
        </authorList>
    </citation>
    <scope>NUCLEOTIDE SEQUENCE</scope>
    <source>
        <strain evidence="1">CCM 7217</strain>
    </source>
</reference>
<evidence type="ECO:0008006" key="3">
    <source>
        <dbReference type="Google" id="ProtNLM"/>
    </source>
</evidence>
<gene>
    <name evidence="1" type="ORF">GCM10007209_30860</name>
</gene>
<name>A0A830E8Z3_9EURY</name>
<sequence>MRDWTRCGFRIGTGLLGGTQTADGSENLSYLAAENRVDMTNKRPDWEFKDRDVIILRELGRDPQLSARELTTVLKEEYDIDVSHVTVSKSIRDMRSAGVFREAIIPNEDYFTFSLMEFKFNPENFADHWRETMEFLRDSQYTLFYFLSDGEYQWKAVMMFPSREVQSRWLHDFYKDHGKMVHNVRSSVMTNVLKFGTEPQLFDHLKEDADD</sequence>
<accession>A0A830E8Z3</accession>
<dbReference type="Proteomes" id="UP000646833">
    <property type="component" value="Unassembled WGS sequence"/>
</dbReference>
<dbReference type="EMBL" id="BMCI01000006">
    <property type="protein sequence ID" value="GGC66563.1"/>
    <property type="molecule type" value="Genomic_DNA"/>
</dbReference>
<dbReference type="AlphaFoldDB" id="A0A830E8Z3"/>